<dbReference type="OrthoDB" id="9800962at2"/>
<dbReference type="EMBL" id="JTKH01000003">
    <property type="protein sequence ID" value="KII81884.1"/>
    <property type="molecule type" value="Genomic_DNA"/>
</dbReference>
<proteinExistence type="predicted"/>
<dbReference type="InterPro" id="IPR051635">
    <property type="entry name" value="SNAT-like"/>
</dbReference>
<dbReference type="PROSITE" id="PS51186">
    <property type="entry name" value="GNAT"/>
    <property type="match status" value="1"/>
</dbReference>
<reference evidence="4 5" key="1">
    <citation type="submission" date="2014-11" db="EMBL/GenBank/DDBJ databases">
        <title>Draft Genome Sequence of Vibrio piscirenalis strains CECT 8603T and CECT 8604, two marine Gammaproteobacterium isolated from cultured gilthead sea bream (Sparus aurata).</title>
        <authorList>
            <person name="Arahal D.R."/>
            <person name="Rodrigo-Torres L."/>
            <person name="Lucena T."/>
            <person name="Pujalte M.J."/>
        </authorList>
    </citation>
    <scope>NUCLEOTIDE SEQUENCE [LARGE SCALE GENOMIC DNA]</scope>
    <source>
        <strain evidence="4 5">DCR 1-4-2</strain>
    </source>
</reference>
<dbReference type="AlphaFoldDB" id="A0A0C2JV82"/>
<dbReference type="Gene3D" id="3.40.630.30">
    <property type="match status" value="1"/>
</dbReference>
<dbReference type="STRING" id="1461322.OJ16_01435"/>
<dbReference type="PANTHER" id="PTHR10908:SF0">
    <property type="entry name" value="SEROTONIN N-ACETYLTRANSFERASE"/>
    <property type="match status" value="1"/>
</dbReference>
<sequence length="161" mass="17831">MPTFIQANADEILRISEIENVCFPAEEAASLSSFKQRFAVFPECFFVLKVDGEIVGHINGCINDTPTLPDALYADASLHRPKGKYQTVFGLAVDPAHQRKGYASLLTQQFIAVSKSRGHHGIVLTCKDYLVDFYQQQGFQRLGQSASSHGGSSWNDMLLTF</sequence>
<dbReference type="CDD" id="cd04301">
    <property type="entry name" value="NAT_SF"/>
    <property type="match status" value="1"/>
</dbReference>
<evidence type="ECO:0000313" key="4">
    <source>
        <dbReference type="EMBL" id="KII81884.1"/>
    </source>
</evidence>
<keyword evidence="1 4" id="KW-0808">Transferase</keyword>
<dbReference type="InterPro" id="IPR000182">
    <property type="entry name" value="GNAT_dom"/>
</dbReference>
<dbReference type="InterPro" id="IPR016181">
    <property type="entry name" value="Acyl_CoA_acyltransferase"/>
</dbReference>
<feature type="domain" description="N-acetyltransferase" evidence="3">
    <location>
        <begin position="2"/>
        <end position="161"/>
    </location>
</feature>
<protein>
    <submittedName>
        <fullName evidence="4">GCN5 family acetyltransferase</fullName>
    </submittedName>
</protein>
<keyword evidence="2" id="KW-0012">Acyltransferase</keyword>
<comment type="caution">
    <text evidence="4">The sequence shown here is derived from an EMBL/GenBank/DDBJ whole genome shotgun (WGS) entry which is preliminary data.</text>
</comment>
<name>A0A0C2JV82_9VIBR</name>
<accession>A0A0C2N7S7</accession>
<accession>A0A0C2JV82</accession>
<gene>
    <name evidence="4" type="ORF">OJ16_01435</name>
</gene>
<evidence type="ECO:0000256" key="2">
    <source>
        <dbReference type="ARBA" id="ARBA00023315"/>
    </source>
</evidence>
<dbReference type="PANTHER" id="PTHR10908">
    <property type="entry name" value="SEROTONIN N-ACETYLTRANSFERASE"/>
    <property type="match status" value="1"/>
</dbReference>
<evidence type="ECO:0000313" key="5">
    <source>
        <dbReference type="Proteomes" id="UP000031672"/>
    </source>
</evidence>
<dbReference type="GO" id="GO:0008080">
    <property type="term" value="F:N-acetyltransferase activity"/>
    <property type="evidence" value="ECO:0007669"/>
    <property type="project" value="UniProtKB-ARBA"/>
</dbReference>
<dbReference type="RefSeq" id="WP_040986643.1">
    <property type="nucleotide sequence ID" value="NZ_JBFRUC010000020.1"/>
</dbReference>
<dbReference type="Pfam" id="PF00583">
    <property type="entry name" value="Acetyltransf_1"/>
    <property type="match status" value="1"/>
</dbReference>
<evidence type="ECO:0000259" key="3">
    <source>
        <dbReference type="PROSITE" id="PS51186"/>
    </source>
</evidence>
<dbReference type="Proteomes" id="UP000031672">
    <property type="component" value="Unassembled WGS sequence"/>
</dbReference>
<keyword evidence="5" id="KW-1185">Reference proteome</keyword>
<dbReference type="SUPFAM" id="SSF55729">
    <property type="entry name" value="Acyl-CoA N-acyltransferases (Nat)"/>
    <property type="match status" value="1"/>
</dbReference>
<evidence type="ECO:0000256" key="1">
    <source>
        <dbReference type="ARBA" id="ARBA00022679"/>
    </source>
</evidence>
<organism evidence="4 5">
    <name type="scientific">Vibrio renipiscarius</name>
    <dbReference type="NCBI Taxonomy" id="1461322"/>
    <lineage>
        <taxon>Bacteria</taxon>
        <taxon>Pseudomonadati</taxon>
        <taxon>Pseudomonadota</taxon>
        <taxon>Gammaproteobacteria</taxon>
        <taxon>Vibrionales</taxon>
        <taxon>Vibrionaceae</taxon>
        <taxon>Vibrio</taxon>
    </lineage>
</organism>